<feature type="binding site" evidence="10">
    <location>
        <begin position="115"/>
        <end position="121"/>
    </location>
    <ligand>
        <name>ATP</name>
        <dbReference type="ChEBI" id="CHEBI:30616"/>
    </ligand>
</feature>
<dbReference type="Proteomes" id="UP000430508">
    <property type="component" value="Chromosome"/>
</dbReference>
<dbReference type="InterPro" id="IPR004101">
    <property type="entry name" value="Mur_ligase_C"/>
</dbReference>
<dbReference type="GO" id="GO:0008360">
    <property type="term" value="P:regulation of cell shape"/>
    <property type="evidence" value="ECO:0007669"/>
    <property type="project" value="UniProtKB-KW"/>
</dbReference>
<evidence type="ECO:0000313" key="16">
    <source>
        <dbReference type="Proteomes" id="UP000430508"/>
    </source>
</evidence>
<keyword evidence="9 10" id="KW-0961">Cell wall biogenesis/degradation</keyword>
<dbReference type="GO" id="GO:0005737">
    <property type="term" value="C:cytoplasm"/>
    <property type="evidence" value="ECO:0007669"/>
    <property type="project" value="UniProtKB-SubCell"/>
</dbReference>
<dbReference type="InterPro" id="IPR013221">
    <property type="entry name" value="Mur_ligase_cen"/>
</dbReference>
<dbReference type="Gene3D" id="3.90.190.20">
    <property type="entry name" value="Mur ligase, C-terminal domain"/>
    <property type="match status" value="1"/>
</dbReference>
<evidence type="ECO:0000259" key="13">
    <source>
        <dbReference type="Pfam" id="PF02875"/>
    </source>
</evidence>
<comment type="pathway">
    <text evidence="10 11">Cell wall biogenesis; peptidoglycan biosynthesis.</text>
</comment>
<keyword evidence="8 10" id="KW-0131">Cell cycle</keyword>
<evidence type="ECO:0000313" key="15">
    <source>
        <dbReference type="EMBL" id="QHA01195.1"/>
    </source>
</evidence>
<sequence>MWNSGIIAEILGGRLYGSESAYFKGCVIDSRAAFEGVLFTAIRGEKTDGHLFINKAFEAGASIALAETRSLGELGLPVIPAGKAIIAVEDSLRALQDLARAWRKTLDPVVIGITGSCGKTTTKDMTAAVLAKSFKVHKNLENHNNEIGLPLTILNAPAGTEIMVLEMGMRGLGQIRALCHICSPSVAVITNIGTTHLELLGSQENIAKAKWELVAALSEGGIAVLNAEDAFSVNKAAAADVKKVFYGISGKYASPDVYAVNIHSSGTLTTCFEVVSGEDRAEVRLPLPGEHNVLDALAALSVGLAKGVSLAEGAKALEEMELSKMRLEIQQGVFGSTIINDVYNANPTSMKASLHVLAERGGAKTIAVLGEMYELGDSAVPGHRDVGRTAAKLGINTLITVGKMAEDIAQGASEAGFPVSGLHVCSECAEAASLAKSLIKEMGSDVWILIKGSRGMRMERVSGALCQEE</sequence>
<dbReference type="EMBL" id="CP046996">
    <property type="protein sequence ID" value="QHA01195.1"/>
    <property type="molecule type" value="Genomic_DNA"/>
</dbReference>
<comment type="similarity">
    <text evidence="10">Belongs to the MurCDEF family. MurF subfamily.</text>
</comment>
<dbReference type="SUPFAM" id="SSF63418">
    <property type="entry name" value="MurE/MurF N-terminal domain"/>
    <property type="match status" value="1"/>
</dbReference>
<dbReference type="Pfam" id="PF02875">
    <property type="entry name" value="Mur_ligase_C"/>
    <property type="match status" value="1"/>
</dbReference>
<dbReference type="GO" id="GO:0071555">
    <property type="term" value="P:cell wall organization"/>
    <property type="evidence" value="ECO:0007669"/>
    <property type="project" value="UniProtKB-KW"/>
</dbReference>
<evidence type="ECO:0000256" key="2">
    <source>
        <dbReference type="ARBA" id="ARBA00022598"/>
    </source>
</evidence>
<dbReference type="Pfam" id="PF08245">
    <property type="entry name" value="Mur_ligase_M"/>
    <property type="match status" value="1"/>
</dbReference>
<dbReference type="InterPro" id="IPR036615">
    <property type="entry name" value="Mur_ligase_C_dom_sf"/>
</dbReference>
<organism evidence="15 16">
    <name type="scientific">Dehalobacter restrictus</name>
    <dbReference type="NCBI Taxonomy" id="55583"/>
    <lineage>
        <taxon>Bacteria</taxon>
        <taxon>Bacillati</taxon>
        <taxon>Bacillota</taxon>
        <taxon>Clostridia</taxon>
        <taxon>Eubacteriales</taxon>
        <taxon>Desulfitobacteriaceae</taxon>
        <taxon>Dehalobacter</taxon>
    </lineage>
</organism>
<keyword evidence="6 10" id="KW-0133">Cell shape</keyword>
<dbReference type="AlphaFoldDB" id="A0A857DLD1"/>
<evidence type="ECO:0000256" key="11">
    <source>
        <dbReference type="RuleBase" id="RU004136"/>
    </source>
</evidence>
<evidence type="ECO:0000256" key="6">
    <source>
        <dbReference type="ARBA" id="ARBA00022960"/>
    </source>
</evidence>
<accession>A0A857DLD1</accession>
<dbReference type="HAMAP" id="MF_02019">
    <property type="entry name" value="MurF"/>
    <property type="match status" value="1"/>
</dbReference>
<dbReference type="EC" id="6.3.2.10" evidence="10 11"/>
<evidence type="ECO:0000256" key="8">
    <source>
        <dbReference type="ARBA" id="ARBA00023306"/>
    </source>
</evidence>
<dbReference type="InterPro" id="IPR035911">
    <property type="entry name" value="MurE/MurF_N"/>
</dbReference>
<evidence type="ECO:0000259" key="14">
    <source>
        <dbReference type="Pfam" id="PF08245"/>
    </source>
</evidence>
<keyword evidence="4 10" id="KW-0547">Nucleotide-binding</keyword>
<evidence type="ECO:0000256" key="10">
    <source>
        <dbReference type="HAMAP-Rule" id="MF_02019"/>
    </source>
</evidence>
<protein>
    <recommendedName>
        <fullName evidence="10 11">UDP-N-acetylmuramoyl-tripeptide--D-alanyl-D-alanine ligase</fullName>
        <ecNumber evidence="10 11">6.3.2.10</ecNumber>
    </recommendedName>
    <alternativeName>
        <fullName evidence="10">D-alanyl-D-alanine-adding enzyme</fullName>
    </alternativeName>
</protein>
<dbReference type="InterPro" id="IPR000713">
    <property type="entry name" value="Mur_ligase_N"/>
</dbReference>
<dbReference type="GO" id="GO:0051301">
    <property type="term" value="P:cell division"/>
    <property type="evidence" value="ECO:0007669"/>
    <property type="project" value="UniProtKB-KW"/>
</dbReference>
<evidence type="ECO:0000256" key="5">
    <source>
        <dbReference type="ARBA" id="ARBA00022840"/>
    </source>
</evidence>
<gene>
    <name evidence="10 15" type="primary">murF</name>
    <name evidence="15" type="ORF">GQ588_11390</name>
</gene>
<dbReference type="SUPFAM" id="SSF53623">
    <property type="entry name" value="MurD-like peptide ligases, catalytic domain"/>
    <property type="match status" value="1"/>
</dbReference>
<keyword evidence="2 10" id="KW-0436">Ligase</keyword>
<dbReference type="GO" id="GO:0009252">
    <property type="term" value="P:peptidoglycan biosynthetic process"/>
    <property type="evidence" value="ECO:0007669"/>
    <property type="project" value="UniProtKB-UniRule"/>
</dbReference>
<evidence type="ECO:0000256" key="7">
    <source>
        <dbReference type="ARBA" id="ARBA00022984"/>
    </source>
</evidence>
<dbReference type="Pfam" id="PF01225">
    <property type="entry name" value="Mur_ligase"/>
    <property type="match status" value="1"/>
</dbReference>
<dbReference type="SUPFAM" id="SSF53244">
    <property type="entry name" value="MurD-like peptide ligases, peptide-binding domain"/>
    <property type="match status" value="1"/>
</dbReference>
<evidence type="ECO:0000256" key="1">
    <source>
        <dbReference type="ARBA" id="ARBA00022490"/>
    </source>
</evidence>
<comment type="function">
    <text evidence="10 11">Involved in cell wall formation. Catalyzes the final step in the synthesis of UDP-N-acetylmuramoyl-pentapeptide, the precursor of murein.</text>
</comment>
<dbReference type="GO" id="GO:0005524">
    <property type="term" value="F:ATP binding"/>
    <property type="evidence" value="ECO:0007669"/>
    <property type="project" value="UniProtKB-UniRule"/>
</dbReference>
<dbReference type="PANTHER" id="PTHR43024">
    <property type="entry name" value="UDP-N-ACETYLMURAMOYL-TRIPEPTIDE--D-ALANYL-D-ALANINE LIGASE"/>
    <property type="match status" value="1"/>
</dbReference>
<dbReference type="InterPro" id="IPR051046">
    <property type="entry name" value="MurCDEF_CellWall_CoF430Synth"/>
</dbReference>
<dbReference type="NCBIfam" id="TIGR01143">
    <property type="entry name" value="murF"/>
    <property type="match status" value="1"/>
</dbReference>
<feature type="domain" description="Mur ligase central" evidence="14">
    <location>
        <begin position="113"/>
        <end position="302"/>
    </location>
</feature>
<dbReference type="RefSeq" id="WP_019226179.1">
    <property type="nucleotide sequence ID" value="NZ_CP046996.1"/>
</dbReference>
<proteinExistence type="inferred from homology"/>
<evidence type="ECO:0000256" key="4">
    <source>
        <dbReference type="ARBA" id="ARBA00022741"/>
    </source>
</evidence>
<evidence type="ECO:0000256" key="9">
    <source>
        <dbReference type="ARBA" id="ARBA00023316"/>
    </source>
</evidence>
<comment type="subcellular location">
    <subcellularLocation>
        <location evidence="10 11">Cytoplasm</location>
    </subcellularLocation>
</comment>
<evidence type="ECO:0000256" key="3">
    <source>
        <dbReference type="ARBA" id="ARBA00022618"/>
    </source>
</evidence>
<keyword evidence="3 10" id="KW-0132">Cell division</keyword>
<keyword evidence="5 10" id="KW-0067">ATP-binding</keyword>
<dbReference type="Gene3D" id="3.40.1390.10">
    <property type="entry name" value="MurE/MurF, N-terminal domain"/>
    <property type="match status" value="1"/>
</dbReference>
<feature type="domain" description="Mur ligase C-terminal" evidence="13">
    <location>
        <begin position="325"/>
        <end position="454"/>
    </location>
</feature>
<comment type="catalytic activity">
    <reaction evidence="10 11">
        <text>D-alanyl-D-alanine + UDP-N-acetyl-alpha-D-muramoyl-L-alanyl-gamma-D-glutamyl-meso-2,6-diaminopimelate + ATP = UDP-N-acetyl-alpha-D-muramoyl-L-alanyl-gamma-D-glutamyl-meso-2,6-diaminopimeloyl-D-alanyl-D-alanine + ADP + phosphate + H(+)</text>
        <dbReference type="Rhea" id="RHEA:28374"/>
        <dbReference type="ChEBI" id="CHEBI:15378"/>
        <dbReference type="ChEBI" id="CHEBI:30616"/>
        <dbReference type="ChEBI" id="CHEBI:43474"/>
        <dbReference type="ChEBI" id="CHEBI:57822"/>
        <dbReference type="ChEBI" id="CHEBI:61386"/>
        <dbReference type="ChEBI" id="CHEBI:83905"/>
        <dbReference type="ChEBI" id="CHEBI:456216"/>
        <dbReference type="EC" id="6.3.2.10"/>
    </reaction>
</comment>
<feature type="domain" description="Mur ligase N-terminal catalytic" evidence="12">
    <location>
        <begin position="24"/>
        <end position="102"/>
    </location>
</feature>
<reference evidence="15 16" key="1">
    <citation type="submission" date="2019-12" db="EMBL/GenBank/DDBJ databases">
        <title>Sequence classification of anaerobic respiratory reductive dehalogenases: First we see many, then we see few.</title>
        <authorList>
            <person name="Molenda O."/>
            <person name="Puentes Jacome L.A."/>
            <person name="Cao X."/>
            <person name="Nesbo C.L."/>
            <person name="Tang S."/>
            <person name="Morson N."/>
            <person name="Patron J."/>
            <person name="Lomheim L."/>
            <person name="Wishart D.S."/>
            <person name="Edwards E.A."/>
        </authorList>
    </citation>
    <scope>NUCLEOTIDE SEQUENCE [LARGE SCALE GENOMIC DNA]</scope>
    <source>
        <strain evidence="15 16">12DCA</strain>
    </source>
</reference>
<dbReference type="UniPathway" id="UPA00219"/>
<dbReference type="Gene3D" id="3.40.1190.10">
    <property type="entry name" value="Mur-like, catalytic domain"/>
    <property type="match status" value="1"/>
</dbReference>
<dbReference type="PANTHER" id="PTHR43024:SF1">
    <property type="entry name" value="UDP-N-ACETYLMURAMOYL-TRIPEPTIDE--D-ALANYL-D-ALANINE LIGASE"/>
    <property type="match status" value="1"/>
</dbReference>
<dbReference type="InterPro" id="IPR036565">
    <property type="entry name" value="Mur-like_cat_sf"/>
</dbReference>
<keyword evidence="1 10" id="KW-0963">Cytoplasm</keyword>
<dbReference type="GO" id="GO:0047480">
    <property type="term" value="F:UDP-N-acetylmuramoyl-tripeptide-D-alanyl-D-alanine ligase activity"/>
    <property type="evidence" value="ECO:0007669"/>
    <property type="project" value="UniProtKB-UniRule"/>
</dbReference>
<dbReference type="InterPro" id="IPR005863">
    <property type="entry name" value="UDP-N-AcMur_synth"/>
</dbReference>
<keyword evidence="7 10" id="KW-0573">Peptidoglycan synthesis</keyword>
<evidence type="ECO:0000259" key="12">
    <source>
        <dbReference type="Pfam" id="PF01225"/>
    </source>
</evidence>
<name>A0A857DLD1_9FIRM</name>